<dbReference type="GeneID" id="8441406"/>
<keyword evidence="3" id="KW-1185">Reference proteome</keyword>
<evidence type="ECO:0000313" key="2">
    <source>
        <dbReference type="EMBL" id="EEP75340.1"/>
    </source>
</evidence>
<reference evidence="3" key="1">
    <citation type="journal article" date="2009" name="Genome Res.">
        <title>Comparative genomic analyses of the human fungal pathogens Coccidioides and their relatives.</title>
        <authorList>
            <person name="Sharpton T.J."/>
            <person name="Stajich J.E."/>
            <person name="Rounsley S.D."/>
            <person name="Gardner M.J."/>
            <person name="Wortman J.R."/>
            <person name="Jordar V.S."/>
            <person name="Maiti R."/>
            <person name="Kodira C.D."/>
            <person name="Neafsey D.E."/>
            <person name="Zeng Q."/>
            <person name="Hung C.-Y."/>
            <person name="McMahan C."/>
            <person name="Muszewska A."/>
            <person name="Grynberg M."/>
            <person name="Mandel M.A."/>
            <person name="Kellner E.M."/>
            <person name="Barker B.M."/>
            <person name="Galgiani J.N."/>
            <person name="Orbach M.J."/>
            <person name="Kirkland T.N."/>
            <person name="Cole G.T."/>
            <person name="Henn M.R."/>
            <person name="Birren B.W."/>
            <person name="Taylor J.W."/>
        </authorList>
    </citation>
    <scope>NUCLEOTIDE SEQUENCE [LARGE SCALE GENOMIC DNA]</scope>
    <source>
        <strain evidence="3">UAMH 1704</strain>
    </source>
</reference>
<dbReference type="HOGENOM" id="CLU_2198948_0_0_1"/>
<feature type="region of interest" description="Disordered" evidence="1">
    <location>
        <begin position="73"/>
        <end position="108"/>
    </location>
</feature>
<dbReference type="EMBL" id="CH476615">
    <property type="protein sequence ID" value="EEP75340.1"/>
    <property type="molecule type" value="Genomic_DNA"/>
</dbReference>
<dbReference type="VEuPathDB" id="FungiDB:UREG_00186"/>
<dbReference type="InParanoid" id="C4JKY6"/>
<sequence length="108" mass="12520">MGHTVRRLSVVPPIFFIPRWRMAAPTEQTLHDAITDGLEEKRQRLKAIQLEAEEIRAFMETLKAQKKQLEQLATNAKKSQNARHKQNKRIYRRRANSKGKRSAQTADG</sequence>
<organism evidence="2 3">
    <name type="scientific">Uncinocarpus reesii (strain UAMH 1704)</name>
    <dbReference type="NCBI Taxonomy" id="336963"/>
    <lineage>
        <taxon>Eukaryota</taxon>
        <taxon>Fungi</taxon>
        <taxon>Dikarya</taxon>
        <taxon>Ascomycota</taxon>
        <taxon>Pezizomycotina</taxon>
        <taxon>Eurotiomycetes</taxon>
        <taxon>Eurotiomycetidae</taxon>
        <taxon>Onygenales</taxon>
        <taxon>Onygenaceae</taxon>
        <taxon>Uncinocarpus</taxon>
    </lineage>
</organism>
<feature type="compositionally biased region" description="Basic residues" evidence="1">
    <location>
        <begin position="80"/>
        <end position="101"/>
    </location>
</feature>
<dbReference type="Proteomes" id="UP000002058">
    <property type="component" value="Unassembled WGS sequence"/>
</dbReference>
<accession>C4JKY6</accession>
<gene>
    <name evidence="2" type="ORF">UREG_00186</name>
</gene>
<dbReference type="AlphaFoldDB" id="C4JKY6"/>
<dbReference type="KEGG" id="ure:UREG_00186"/>
<protein>
    <submittedName>
        <fullName evidence="2">Uncharacterized protein</fullName>
    </submittedName>
</protein>
<dbReference type="RefSeq" id="XP_002540673.1">
    <property type="nucleotide sequence ID" value="XM_002540627.1"/>
</dbReference>
<name>C4JKY6_UNCRE</name>
<evidence type="ECO:0000313" key="3">
    <source>
        <dbReference type="Proteomes" id="UP000002058"/>
    </source>
</evidence>
<evidence type="ECO:0000256" key="1">
    <source>
        <dbReference type="SAM" id="MobiDB-lite"/>
    </source>
</evidence>
<proteinExistence type="predicted"/>